<feature type="domain" description="EF-hand" evidence="11">
    <location>
        <begin position="26"/>
        <end position="61"/>
    </location>
</feature>
<feature type="repeat" description="Solcar" evidence="8">
    <location>
        <begin position="188"/>
        <end position="271"/>
    </location>
</feature>
<evidence type="ECO:0000256" key="10">
    <source>
        <dbReference type="SAM" id="MobiDB-lite"/>
    </source>
</evidence>
<dbReference type="InterPro" id="IPR018108">
    <property type="entry name" value="MCP_transmembrane"/>
</dbReference>
<dbReference type="PROSITE" id="PS50222">
    <property type="entry name" value="EF_HAND_2"/>
    <property type="match status" value="3"/>
</dbReference>
<organism evidence="12 13">
    <name type="scientific">Chloropicon primus</name>
    <dbReference type="NCBI Taxonomy" id="1764295"/>
    <lineage>
        <taxon>Eukaryota</taxon>
        <taxon>Viridiplantae</taxon>
        <taxon>Chlorophyta</taxon>
        <taxon>Chloropicophyceae</taxon>
        <taxon>Chloropicales</taxon>
        <taxon>Chloropicaceae</taxon>
        <taxon>Chloropicon</taxon>
    </lineage>
</organism>
<keyword evidence="7 8" id="KW-0472">Membrane</keyword>
<keyword evidence="13" id="KW-1185">Reference proteome</keyword>
<dbReference type="Gene3D" id="1.50.40.10">
    <property type="entry name" value="Mitochondrial carrier domain"/>
    <property type="match status" value="1"/>
</dbReference>
<dbReference type="GO" id="GO:0055085">
    <property type="term" value="P:transmembrane transport"/>
    <property type="evidence" value="ECO:0007669"/>
    <property type="project" value="InterPro"/>
</dbReference>
<evidence type="ECO:0000313" key="13">
    <source>
        <dbReference type="Proteomes" id="UP000316726"/>
    </source>
</evidence>
<evidence type="ECO:0000256" key="7">
    <source>
        <dbReference type="ARBA" id="ARBA00023136"/>
    </source>
</evidence>
<gene>
    <name evidence="12" type="ORF">A3770_11p64810</name>
</gene>
<evidence type="ECO:0000256" key="8">
    <source>
        <dbReference type="PROSITE-ProRule" id="PRU00282"/>
    </source>
</evidence>
<feature type="repeat" description="Solcar" evidence="8">
    <location>
        <begin position="281"/>
        <end position="365"/>
    </location>
</feature>
<name>A0A5B8MTX9_9CHLO</name>
<dbReference type="STRING" id="1764295.A0A5B8MTX9"/>
<dbReference type="SUPFAM" id="SSF47473">
    <property type="entry name" value="EF-hand"/>
    <property type="match status" value="1"/>
</dbReference>
<dbReference type="PANTHER" id="PTHR24089">
    <property type="entry name" value="SOLUTE CARRIER FAMILY 25"/>
    <property type="match status" value="1"/>
</dbReference>
<accession>A0A5B8MTX9</accession>
<evidence type="ECO:0000256" key="9">
    <source>
        <dbReference type="RuleBase" id="RU000488"/>
    </source>
</evidence>
<dbReference type="InterPro" id="IPR002048">
    <property type="entry name" value="EF_hand_dom"/>
</dbReference>
<dbReference type="PROSITE" id="PS50920">
    <property type="entry name" value="SOLCAR"/>
    <property type="match status" value="3"/>
</dbReference>
<keyword evidence="5" id="KW-0106">Calcium</keyword>
<keyword evidence="3 8" id="KW-0812">Transmembrane</keyword>
<comment type="subcellular location">
    <subcellularLocation>
        <location evidence="1">Mitochondrion inner membrane</location>
        <topology evidence="1">Multi-pass membrane protein</topology>
    </subcellularLocation>
</comment>
<evidence type="ECO:0000313" key="12">
    <source>
        <dbReference type="EMBL" id="QDZ23963.1"/>
    </source>
</evidence>
<dbReference type="Proteomes" id="UP000316726">
    <property type="component" value="Chromosome 11"/>
</dbReference>
<dbReference type="InterPro" id="IPR023395">
    <property type="entry name" value="MCP_dom_sf"/>
</dbReference>
<sequence length="477" mass="51529">MVFAAGASARRKNNRNFRKGGTPRLTGSGNIERIFEELDTDGSGEIDQVEIREGLTRIGLPSGDDYVQDLLQGGYDLDNSKTISKKEFVAYVKDKEQAMLKVFKSMDKDGSGTISGDEVVEVMEQMGIAATSTDGSRMIELLDENKDGCVTFEEFKKYTCLLPAAQLKSNAAYCWMGSSVDRVITNPREPLKQLVVGGAAGAASRFLTAPLQRVRVVLMASKDGLGIPGVVRQVAAKEGVLGFWRGSTPRILKVMPGSAIQFATFASVKNFFLKRSKTGEITVPQTLLAGATAGATACLVVYPFTSLAGQMSVANGVKGSIFTVSKQIYKTFGIKGFYKGLPGELMGDIWGFMLGFGLYDLANQAFYNVFKRKPRSLEKGLVGGSTACVSITTSMPLLLATTRMQVQGLPGYPVLYKNVLDCLVKTAQQEGVGGLWKGLVPSYAQIFPCIFISYFVYEALSKELGLGGLSKYSAKKK</sequence>
<dbReference type="Gene3D" id="1.10.238.10">
    <property type="entry name" value="EF-hand"/>
    <property type="match status" value="2"/>
</dbReference>
<protein>
    <submittedName>
        <fullName evidence="12">Mitochondrial substrate carrier protein</fullName>
    </submittedName>
</protein>
<evidence type="ECO:0000256" key="2">
    <source>
        <dbReference type="ARBA" id="ARBA00022448"/>
    </source>
</evidence>
<keyword evidence="2 9" id="KW-0813">Transport</keyword>
<dbReference type="SMART" id="SM00054">
    <property type="entry name" value="EFh"/>
    <property type="match status" value="4"/>
</dbReference>
<comment type="similarity">
    <text evidence="9">Belongs to the mitochondrial carrier (TC 2.A.29) family.</text>
</comment>
<evidence type="ECO:0000256" key="3">
    <source>
        <dbReference type="ARBA" id="ARBA00022692"/>
    </source>
</evidence>
<dbReference type="EMBL" id="CP031044">
    <property type="protein sequence ID" value="QDZ23963.1"/>
    <property type="molecule type" value="Genomic_DNA"/>
</dbReference>
<dbReference type="PRINTS" id="PR00926">
    <property type="entry name" value="MITOCARRIER"/>
</dbReference>
<evidence type="ECO:0000256" key="4">
    <source>
        <dbReference type="ARBA" id="ARBA00022737"/>
    </source>
</evidence>
<dbReference type="InterPro" id="IPR002067">
    <property type="entry name" value="MCP"/>
</dbReference>
<dbReference type="AlphaFoldDB" id="A0A5B8MTX9"/>
<dbReference type="OrthoDB" id="270584at2759"/>
<dbReference type="Pfam" id="PF00153">
    <property type="entry name" value="Mito_carr"/>
    <property type="match status" value="3"/>
</dbReference>
<feature type="region of interest" description="Disordered" evidence="10">
    <location>
        <begin position="1"/>
        <end position="28"/>
    </location>
</feature>
<feature type="domain" description="EF-hand" evidence="11">
    <location>
        <begin position="130"/>
        <end position="165"/>
    </location>
</feature>
<feature type="domain" description="EF-hand" evidence="11">
    <location>
        <begin position="94"/>
        <end position="129"/>
    </location>
</feature>
<keyword evidence="4" id="KW-0677">Repeat</keyword>
<dbReference type="GO" id="GO:0005743">
    <property type="term" value="C:mitochondrial inner membrane"/>
    <property type="evidence" value="ECO:0007669"/>
    <property type="project" value="UniProtKB-SubCell"/>
</dbReference>
<reference evidence="12 13" key="1">
    <citation type="submission" date="2018-07" db="EMBL/GenBank/DDBJ databases">
        <title>The complete nuclear genome of the prasinophyte Chloropicon primus (CCMP1205).</title>
        <authorList>
            <person name="Pombert J.-F."/>
            <person name="Otis C."/>
            <person name="Turmel M."/>
            <person name="Lemieux C."/>
        </authorList>
    </citation>
    <scope>NUCLEOTIDE SEQUENCE [LARGE SCALE GENOMIC DNA]</scope>
    <source>
        <strain evidence="12 13">CCMP1205</strain>
    </source>
</reference>
<dbReference type="GO" id="GO:0005509">
    <property type="term" value="F:calcium ion binding"/>
    <property type="evidence" value="ECO:0007669"/>
    <property type="project" value="InterPro"/>
</dbReference>
<evidence type="ECO:0000259" key="11">
    <source>
        <dbReference type="PROSITE" id="PS50222"/>
    </source>
</evidence>
<proteinExistence type="inferred from homology"/>
<dbReference type="InterPro" id="IPR018247">
    <property type="entry name" value="EF_Hand_1_Ca_BS"/>
</dbReference>
<evidence type="ECO:0000256" key="5">
    <source>
        <dbReference type="ARBA" id="ARBA00022837"/>
    </source>
</evidence>
<dbReference type="PROSITE" id="PS00018">
    <property type="entry name" value="EF_HAND_1"/>
    <property type="match status" value="3"/>
</dbReference>
<feature type="repeat" description="Solcar" evidence="8">
    <location>
        <begin position="374"/>
        <end position="463"/>
    </location>
</feature>
<dbReference type="SUPFAM" id="SSF103506">
    <property type="entry name" value="Mitochondrial carrier"/>
    <property type="match status" value="1"/>
</dbReference>
<dbReference type="InterPro" id="IPR011992">
    <property type="entry name" value="EF-hand-dom_pair"/>
</dbReference>
<dbReference type="Pfam" id="PF13499">
    <property type="entry name" value="EF-hand_7"/>
    <property type="match status" value="2"/>
</dbReference>
<evidence type="ECO:0000256" key="6">
    <source>
        <dbReference type="ARBA" id="ARBA00022989"/>
    </source>
</evidence>
<feature type="compositionally biased region" description="Basic residues" evidence="10">
    <location>
        <begin position="9"/>
        <end position="18"/>
    </location>
</feature>
<keyword evidence="6" id="KW-1133">Transmembrane helix</keyword>
<evidence type="ECO:0000256" key="1">
    <source>
        <dbReference type="ARBA" id="ARBA00004448"/>
    </source>
</evidence>